<dbReference type="EMBL" id="MBEW02000018">
    <property type="protein sequence ID" value="RDY20865.1"/>
    <property type="molecule type" value="Genomic_DNA"/>
</dbReference>
<dbReference type="GO" id="GO:0003723">
    <property type="term" value="F:RNA binding"/>
    <property type="evidence" value="ECO:0007669"/>
    <property type="project" value="InterPro"/>
</dbReference>
<dbReference type="SMART" id="SM00967">
    <property type="entry name" value="SpoU_sub_bind"/>
    <property type="match status" value="1"/>
</dbReference>
<dbReference type="GO" id="GO:0005737">
    <property type="term" value="C:cytoplasm"/>
    <property type="evidence" value="ECO:0007669"/>
    <property type="project" value="UniProtKB-ARBA"/>
</dbReference>
<dbReference type="InterPro" id="IPR051259">
    <property type="entry name" value="rRNA_Methyltransferase"/>
</dbReference>
<reference evidence="5 6" key="1">
    <citation type="journal article" date="2016" name="Genome Announc.">
        <title>Draft Genome Sequence of Criibacterium bergeronii gen. nov., sp. nov., Strain CCRI-22567T, Isolated from a Vaginal Sample from a Woman with Bacterial Vaginosis.</title>
        <authorList>
            <person name="Maheux A.F."/>
            <person name="Berube E."/>
            <person name="Boudreau D.K."/>
            <person name="Raymond F."/>
            <person name="Corbeil J."/>
            <person name="Roy P.H."/>
            <person name="Boissinot M."/>
            <person name="Omar R.F."/>
        </authorList>
    </citation>
    <scope>NUCLEOTIDE SEQUENCE [LARGE SCALE GENOMIC DNA]</scope>
    <source>
        <strain evidence="5 6">CCRI-22567</strain>
    </source>
</reference>
<dbReference type="InterPro" id="IPR001537">
    <property type="entry name" value="SpoU_MeTrfase"/>
</dbReference>
<dbReference type="CDD" id="cd18095">
    <property type="entry name" value="SpoU-like_rRNA-MTase"/>
    <property type="match status" value="1"/>
</dbReference>
<dbReference type="Gene3D" id="3.30.1330.30">
    <property type="match status" value="1"/>
</dbReference>
<dbReference type="InterPro" id="IPR029028">
    <property type="entry name" value="Alpha/beta_knot_MTases"/>
</dbReference>
<comment type="similarity">
    <text evidence="1">Belongs to the class IV-like SAM-binding methyltransferase superfamily. RNA methyltransferase TrmH family.</text>
</comment>
<dbReference type="GO" id="GO:0008173">
    <property type="term" value="F:RNA methyltransferase activity"/>
    <property type="evidence" value="ECO:0007669"/>
    <property type="project" value="InterPro"/>
</dbReference>
<evidence type="ECO:0000256" key="2">
    <source>
        <dbReference type="ARBA" id="ARBA00022603"/>
    </source>
</evidence>
<dbReference type="SUPFAM" id="SSF75217">
    <property type="entry name" value="alpha/beta knot"/>
    <property type="match status" value="1"/>
</dbReference>
<gene>
    <name evidence="5" type="ORF">BBG48_007720</name>
</gene>
<dbReference type="Proteomes" id="UP000093352">
    <property type="component" value="Unassembled WGS sequence"/>
</dbReference>
<feature type="domain" description="RNA 2-O ribose methyltransferase substrate binding" evidence="4">
    <location>
        <begin position="31"/>
        <end position="105"/>
    </location>
</feature>
<name>A0A371IK46_9FIRM</name>
<dbReference type="InterPro" id="IPR029026">
    <property type="entry name" value="tRNA_m1G_MTases_N"/>
</dbReference>
<protein>
    <submittedName>
        <fullName evidence="5">RNA methyltransferase</fullName>
    </submittedName>
</protein>
<dbReference type="Pfam" id="PF22435">
    <property type="entry name" value="MRM3-like_sub_bind"/>
    <property type="match status" value="1"/>
</dbReference>
<dbReference type="InterPro" id="IPR013123">
    <property type="entry name" value="SpoU_subst-bd"/>
</dbReference>
<keyword evidence="2 5" id="KW-0489">Methyltransferase</keyword>
<dbReference type="Pfam" id="PF00588">
    <property type="entry name" value="SpoU_methylase"/>
    <property type="match status" value="1"/>
</dbReference>
<evidence type="ECO:0000313" key="6">
    <source>
        <dbReference type="Proteomes" id="UP000093352"/>
    </source>
</evidence>
<dbReference type="SUPFAM" id="SSF55315">
    <property type="entry name" value="L30e-like"/>
    <property type="match status" value="1"/>
</dbReference>
<dbReference type="GO" id="GO:0032259">
    <property type="term" value="P:methylation"/>
    <property type="evidence" value="ECO:0007669"/>
    <property type="project" value="UniProtKB-KW"/>
</dbReference>
<keyword evidence="3" id="KW-0808">Transferase</keyword>
<dbReference type="GO" id="GO:0006396">
    <property type="term" value="P:RNA processing"/>
    <property type="evidence" value="ECO:0007669"/>
    <property type="project" value="InterPro"/>
</dbReference>
<accession>A0A371IK46</accession>
<keyword evidence="6" id="KW-1185">Reference proteome</keyword>
<evidence type="ECO:0000259" key="4">
    <source>
        <dbReference type="SMART" id="SM00967"/>
    </source>
</evidence>
<evidence type="ECO:0000256" key="3">
    <source>
        <dbReference type="ARBA" id="ARBA00022679"/>
    </source>
</evidence>
<dbReference type="InterPro" id="IPR053888">
    <property type="entry name" value="MRM3-like_sub_bind"/>
</dbReference>
<dbReference type="InterPro" id="IPR029064">
    <property type="entry name" value="Ribosomal_eL30-like_sf"/>
</dbReference>
<sequence>MNKIASKQNNVIKLIKKLKEKKYRYQYRLFFDEGIKNIDLSLSSNYIIKYLIVRENFKELGFLQKITAQLGEQKIYQVTEEIFDTLKDTVNSQGILAVYEMPSEVNFSKENENADRVLFLDHLNDPGNLGTIIRTALAGGISTIYYTKGTVDIYSPKVVRSAMGSLYFANMQIIDNIKTLHEMGYKIYSSSLEGSAPYKDSFTDEKIALVIGSEANGISDEVIAISDKKIKIPMDNKVAESLNASVAAGILIFEMMKDKLSL</sequence>
<organism evidence="5 6">
    <name type="scientific">Criibacterium bergeronii</name>
    <dbReference type="NCBI Taxonomy" id="1871336"/>
    <lineage>
        <taxon>Bacteria</taxon>
        <taxon>Bacillati</taxon>
        <taxon>Bacillota</taxon>
        <taxon>Clostridia</taxon>
        <taxon>Peptostreptococcales</taxon>
        <taxon>Filifactoraceae</taxon>
        <taxon>Criibacterium</taxon>
    </lineage>
</organism>
<dbReference type="AlphaFoldDB" id="A0A371IK46"/>
<dbReference type="PANTHER" id="PTHR43191">
    <property type="entry name" value="RRNA METHYLTRANSFERASE 3"/>
    <property type="match status" value="1"/>
</dbReference>
<dbReference type="STRING" id="1871336.BBG48_04435"/>
<dbReference type="Gene3D" id="3.40.1280.10">
    <property type="match status" value="1"/>
</dbReference>
<comment type="caution">
    <text evidence="5">The sequence shown here is derived from an EMBL/GenBank/DDBJ whole genome shotgun (WGS) entry which is preliminary data.</text>
</comment>
<proteinExistence type="inferred from homology"/>
<evidence type="ECO:0000313" key="5">
    <source>
        <dbReference type="EMBL" id="RDY20865.1"/>
    </source>
</evidence>
<dbReference type="PANTHER" id="PTHR43191:SF2">
    <property type="entry name" value="RRNA METHYLTRANSFERASE 3, MITOCHONDRIAL"/>
    <property type="match status" value="1"/>
</dbReference>
<dbReference type="RefSeq" id="WP_068913868.1">
    <property type="nucleotide sequence ID" value="NZ_MBEW02000018.1"/>
</dbReference>
<evidence type="ECO:0000256" key="1">
    <source>
        <dbReference type="ARBA" id="ARBA00007228"/>
    </source>
</evidence>